<evidence type="ECO:0000313" key="22">
    <source>
        <dbReference type="Proteomes" id="UP000275843"/>
    </source>
</evidence>
<evidence type="ECO:0000313" key="19">
    <source>
        <dbReference type="Proteomes" id="UP000269431"/>
    </source>
</evidence>
<dbReference type="EMBL" id="CP033241">
    <property type="protein sequence ID" value="AZF83481.1"/>
    <property type="molecule type" value="Genomic_DNA"/>
</dbReference>
<dbReference type="InterPro" id="IPR000644">
    <property type="entry name" value="CBS_dom"/>
</dbReference>
<dbReference type="Proteomes" id="UP000033085">
    <property type="component" value="Chromosome"/>
</dbReference>
<dbReference type="GeneID" id="44128893"/>
<dbReference type="EMBL" id="CP011055">
    <property type="protein sequence ID" value="AKA73296.1"/>
    <property type="molecule type" value="Genomic_DNA"/>
</dbReference>
<organism evidence="5 15">
    <name type="scientific">Saccharolobus solfataricus</name>
    <name type="common">Sulfolobus solfataricus</name>
    <dbReference type="NCBI Taxonomy" id="2287"/>
    <lineage>
        <taxon>Archaea</taxon>
        <taxon>Thermoproteota</taxon>
        <taxon>Thermoprotei</taxon>
        <taxon>Sulfolobales</taxon>
        <taxon>Sulfolobaceae</taxon>
        <taxon>Saccharolobus</taxon>
    </lineage>
</organism>
<evidence type="ECO:0000313" key="5">
    <source>
        <dbReference type="EMBL" id="AKA75995.1"/>
    </source>
</evidence>
<dbReference type="Proteomes" id="UP000282269">
    <property type="component" value="Chromosome"/>
</dbReference>
<evidence type="ECO:0000313" key="12">
    <source>
        <dbReference type="EMBL" id="AZF80841.1"/>
    </source>
</evidence>
<dbReference type="PATRIC" id="fig|2287.6.peg.1004"/>
<evidence type="ECO:0000313" key="11">
    <source>
        <dbReference type="EMBL" id="AZF78235.1"/>
    </source>
</evidence>
<evidence type="ECO:0000313" key="10">
    <source>
        <dbReference type="EMBL" id="AZF75627.1"/>
    </source>
</evidence>
<dbReference type="EMBL" id="CP033240">
    <property type="protein sequence ID" value="AZF80841.1"/>
    <property type="molecule type" value="Genomic_DNA"/>
</dbReference>
<dbReference type="CDD" id="cd09836">
    <property type="entry name" value="CBS_pair_arch"/>
    <property type="match status" value="1"/>
</dbReference>
<evidence type="ECO:0000313" key="18">
    <source>
        <dbReference type="Proteomes" id="UP000267993"/>
    </source>
</evidence>
<dbReference type="Proteomes" id="UP000273443">
    <property type="component" value="Chromosome"/>
</dbReference>
<reference evidence="18 19" key="2">
    <citation type="journal article" date="2018" name="Proc. Natl. Acad. Sci. U.S.A.">
        <title>Nonmutational mechanism of inheritance in the Archaeon Sulfolobus solfataricus.</title>
        <authorList>
            <person name="Payne S."/>
            <person name="McCarthy S."/>
            <person name="Johnson T."/>
            <person name="North E."/>
            <person name="Blum P."/>
        </authorList>
    </citation>
    <scope>NUCLEOTIDE SEQUENCE [LARGE SCALE GENOMIC DNA]</scope>
    <source>
        <strain evidence="8 18">SARC-H</strain>
        <strain evidence="9 22">SARC-I</strain>
        <strain evidence="11 23">SARC-N</strain>
        <strain evidence="12 24">SARC-O</strain>
        <strain evidence="13 19">SUL120</strain>
        <strain evidence="7 20">SULG</strain>
        <strain evidence="10 21">SULM</strain>
    </source>
</reference>
<dbReference type="Gene3D" id="3.10.580.10">
    <property type="entry name" value="CBS-domain"/>
    <property type="match status" value="1"/>
</dbReference>
<evidence type="ECO:0000313" key="23">
    <source>
        <dbReference type="Proteomes" id="UP000278715"/>
    </source>
</evidence>
<dbReference type="Proteomes" id="UP000269431">
    <property type="component" value="Chromosome"/>
</dbReference>
<reference evidence="15 16" key="1">
    <citation type="journal article" date="2015" name="Genome Announc.">
        <title>Complete Genome Sequence of Sulfolobus solfataricus Strain 98/2 and Evolved Derivatives.</title>
        <authorList>
            <person name="McCarthy S."/>
            <person name="Gradnigo J."/>
            <person name="Johnson T."/>
            <person name="Payne S."/>
            <person name="Lipzen A."/>
            <person name="Martin J."/>
            <person name="Schackwitz W."/>
            <person name="Moriyama E."/>
            <person name="Blum P."/>
        </authorList>
    </citation>
    <scope>NUCLEOTIDE SEQUENCE [LARGE SCALE GENOMIC DNA]</scope>
    <source>
        <strain evidence="15">98/2 SULC</strain>
        <strain evidence="4">SARC-B</strain>
        <strain evidence="5">SARC-C</strain>
        <strain evidence="6 17">SULA</strain>
        <strain evidence="16">SULB</strain>
    </source>
</reference>
<dbReference type="Proteomes" id="UP000267993">
    <property type="component" value="Chromosome"/>
</dbReference>
<reference evidence="5" key="3">
    <citation type="submission" date="2018-10" db="EMBL/GenBank/DDBJ databases">
        <authorList>
            <person name="McCarthy S."/>
            <person name="Gradnigo J."/>
            <person name="Johnson T."/>
            <person name="Payne S."/>
            <person name="Lipzen A."/>
            <person name="Schackwitz W."/>
            <person name="Martin J."/>
            <person name="Moriyama E."/>
            <person name="Blum P."/>
        </authorList>
    </citation>
    <scope>NUCLEOTIDE SEQUENCE</scope>
    <source>
        <strain evidence="4">SARC-B</strain>
        <strain evidence="5">SARC-C</strain>
        <strain evidence="6">SULA</strain>
    </source>
</reference>
<dbReference type="KEGG" id="ssoa:SULA_0947"/>
<feature type="domain" description="CBS" evidence="3">
    <location>
        <begin position="7"/>
        <end position="65"/>
    </location>
</feature>
<evidence type="ECO:0000256" key="1">
    <source>
        <dbReference type="ARBA" id="ARBA00023122"/>
    </source>
</evidence>
<dbReference type="GeneID" id="1453191"/>
<gene>
    <name evidence="14" type="ORF">HFC64_11130</name>
    <name evidence="6" type="ORF">SULA_0947</name>
    <name evidence="4" type="ORF">SULB_0949</name>
    <name evidence="5" type="ORF">SULC_0948</name>
    <name evidence="7" type="ORF">SULG_04645</name>
    <name evidence="8" type="ORF">SULH_04645</name>
    <name evidence="9" type="ORF">SULI_04645</name>
    <name evidence="10" type="ORF">SULM_04645</name>
    <name evidence="11" type="ORF">SULN_04645</name>
    <name evidence="12" type="ORF">SULO_04655</name>
    <name evidence="13" type="ORF">SULZ_04890</name>
</gene>
<dbReference type="SMART" id="SM00116">
    <property type="entry name" value="CBS"/>
    <property type="match status" value="2"/>
</dbReference>
<evidence type="ECO:0000313" key="8">
    <source>
        <dbReference type="EMBL" id="AZF70383.1"/>
    </source>
</evidence>
<dbReference type="EMBL" id="CP050869">
    <property type="protein sequence ID" value="QPG50277.1"/>
    <property type="molecule type" value="Genomic_DNA"/>
</dbReference>
<protein>
    <submittedName>
        <fullName evidence="5">CBS domain-containing protein</fullName>
    </submittedName>
</protein>
<dbReference type="Proteomes" id="UP000033106">
    <property type="component" value="Chromosome"/>
</dbReference>
<evidence type="ECO:0000313" key="16">
    <source>
        <dbReference type="Proteomes" id="UP000033085"/>
    </source>
</evidence>
<evidence type="ECO:0000313" key="24">
    <source>
        <dbReference type="Proteomes" id="UP000282269"/>
    </source>
</evidence>
<accession>A0A0E3K8C3</accession>
<evidence type="ECO:0000313" key="14">
    <source>
        <dbReference type="EMBL" id="QPG50277.1"/>
    </source>
</evidence>
<dbReference type="OMA" id="QWCVEDD"/>
<dbReference type="InterPro" id="IPR046342">
    <property type="entry name" value="CBS_dom_sf"/>
</dbReference>
<evidence type="ECO:0000313" key="9">
    <source>
        <dbReference type="EMBL" id="AZF73003.1"/>
    </source>
</evidence>
<name>A0A0E3K8C3_SACSO</name>
<evidence type="ECO:0000313" key="7">
    <source>
        <dbReference type="EMBL" id="AZF67763.1"/>
    </source>
</evidence>
<dbReference type="Proteomes" id="UP000273194">
    <property type="component" value="Chromosome"/>
</dbReference>
<dbReference type="Proteomes" id="UP000033057">
    <property type="component" value="Chromosome"/>
</dbReference>
<dbReference type="RefSeq" id="WP_009991720.1">
    <property type="nucleotide sequence ID" value="NZ_CP011055.2"/>
</dbReference>
<evidence type="ECO:0000313" key="4">
    <source>
        <dbReference type="EMBL" id="AKA73296.1"/>
    </source>
</evidence>
<evidence type="ECO:0000313" key="17">
    <source>
        <dbReference type="Proteomes" id="UP000033106"/>
    </source>
</evidence>
<dbReference type="EMBL" id="CP011056">
    <property type="protein sequence ID" value="AKA75995.1"/>
    <property type="molecule type" value="Genomic_DNA"/>
</dbReference>
<feature type="domain" description="CBS" evidence="3">
    <location>
        <begin position="71"/>
        <end position="128"/>
    </location>
</feature>
<evidence type="ECO:0000313" key="15">
    <source>
        <dbReference type="Proteomes" id="UP000033057"/>
    </source>
</evidence>
<dbReference type="Proteomes" id="UP000278715">
    <property type="component" value="Chromosome"/>
</dbReference>
<dbReference type="SUPFAM" id="SSF54631">
    <property type="entry name" value="CBS-domain pair"/>
    <property type="match status" value="1"/>
</dbReference>
<evidence type="ECO:0000313" key="6">
    <source>
        <dbReference type="EMBL" id="AKA78688.1"/>
    </source>
</evidence>
<dbReference type="EMBL" id="CP033235">
    <property type="protein sequence ID" value="AZF67763.1"/>
    <property type="molecule type" value="Genomic_DNA"/>
</dbReference>
<dbReference type="EMBL" id="CP033239">
    <property type="protein sequence ID" value="AZF78235.1"/>
    <property type="molecule type" value="Genomic_DNA"/>
</dbReference>
<dbReference type="PANTHER" id="PTHR43080:SF2">
    <property type="entry name" value="CBS DOMAIN-CONTAINING PROTEIN"/>
    <property type="match status" value="1"/>
</dbReference>
<dbReference type="PROSITE" id="PS51371">
    <property type="entry name" value="CBS"/>
    <property type="match status" value="2"/>
</dbReference>
<dbReference type="EMBL" id="CP033236">
    <property type="protein sequence ID" value="AZF70383.1"/>
    <property type="molecule type" value="Genomic_DNA"/>
</dbReference>
<dbReference type="EMBL" id="CP033238">
    <property type="protein sequence ID" value="AZF75627.1"/>
    <property type="molecule type" value="Genomic_DNA"/>
</dbReference>
<dbReference type="Proteomes" id="UP000275843">
    <property type="component" value="Chromosome"/>
</dbReference>
<dbReference type="Pfam" id="PF00571">
    <property type="entry name" value="CBS"/>
    <property type="match status" value="2"/>
</dbReference>
<keyword evidence="1 2" id="KW-0129">CBS domain</keyword>
<dbReference type="KEGG" id="ssof:SULC_0948"/>
<dbReference type="InterPro" id="IPR051257">
    <property type="entry name" value="Diverse_CBS-Domain"/>
</dbReference>
<sequence>MYVADLITRNPLTVKPETSIRDAAKIMKRENLGSLIIVDETNKPIGIVTERDILRAVADEVALDSPVSTIMTRGLITIPPNKDVTEALIIMYQNNVRHLAVVGQSGELVGVISIRDAAKAVNLLALDLSIW</sequence>
<evidence type="ECO:0000313" key="13">
    <source>
        <dbReference type="EMBL" id="AZF83481.1"/>
    </source>
</evidence>
<evidence type="ECO:0000313" key="21">
    <source>
        <dbReference type="Proteomes" id="UP000273443"/>
    </source>
</evidence>
<evidence type="ECO:0000259" key="3">
    <source>
        <dbReference type="PROSITE" id="PS51371"/>
    </source>
</evidence>
<dbReference type="Proteomes" id="UP000594632">
    <property type="component" value="Chromosome"/>
</dbReference>
<evidence type="ECO:0000313" key="20">
    <source>
        <dbReference type="Proteomes" id="UP000273194"/>
    </source>
</evidence>
<dbReference type="AlphaFoldDB" id="A0A0E3K8C3"/>
<evidence type="ECO:0000313" key="25">
    <source>
        <dbReference type="Proteomes" id="UP000594632"/>
    </source>
</evidence>
<evidence type="ECO:0000256" key="2">
    <source>
        <dbReference type="PROSITE-ProRule" id="PRU00703"/>
    </source>
</evidence>
<proteinExistence type="predicted"/>
<dbReference type="EMBL" id="CP011057">
    <property type="protein sequence ID" value="AKA78688.1"/>
    <property type="molecule type" value="Genomic_DNA"/>
</dbReference>
<dbReference type="PANTHER" id="PTHR43080">
    <property type="entry name" value="CBS DOMAIN-CONTAINING PROTEIN CBSX3, MITOCHONDRIAL"/>
    <property type="match status" value="1"/>
</dbReference>
<dbReference type="EMBL" id="CP033237">
    <property type="protein sequence ID" value="AZF73003.1"/>
    <property type="molecule type" value="Genomic_DNA"/>
</dbReference>
<dbReference type="KEGG" id="ssol:SULB_0949"/>
<reference evidence="14 25" key="4">
    <citation type="journal article" date="2020" name="Nat. Commun.">
        <title>The structures of two archaeal type IV pili illuminate evolutionary relationships.</title>
        <authorList>
            <person name="Wang F."/>
            <person name="Baquero D.P."/>
            <person name="Su Z."/>
            <person name="Beltran L.C."/>
            <person name="Prangishvili D."/>
            <person name="Krupovic M."/>
            <person name="Egelman E.H."/>
        </authorList>
    </citation>
    <scope>NUCLEOTIDE SEQUENCE [LARGE SCALE GENOMIC DNA]</scope>
    <source>
        <strain evidence="14 25">POZ149</strain>
    </source>
</reference>